<sequence length="239" mass="26515">VQSLPYTLFIDAFGLYRNMYRPIPGFYAQFAFMNEFDQKKRINVFPITLAPFAAKWDDVIASLVHLTELETGVDVVLDDGTSVTICAPCITYIGNMPQQQANAGCKNQTADHFCRSCLISAAGDANNVRYDIVNGGRYHFETLRVREMVQAMSKKDMISSFKELALSKQPSPLAALTPSLCIPLAFPGDVAHSEFKGIARQVLNLLFSNIIKKSFHEAFAQSFAKTPPSPGWATIQNIH</sequence>
<dbReference type="EMBL" id="ML976278">
    <property type="protein sequence ID" value="KAF1935376.1"/>
    <property type="molecule type" value="Genomic_DNA"/>
</dbReference>
<evidence type="ECO:0000313" key="1">
    <source>
        <dbReference type="EMBL" id="KAF1935376.1"/>
    </source>
</evidence>
<accession>A0A6A5SAD8</accession>
<reference evidence="1" key="1">
    <citation type="journal article" date="2020" name="Stud. Mycol.">
        <title>101 Dothideomycetes genomes: a test case for predicting lifestyles and emergence of pathogens.</title>
        <authorList>
            <person name="Haridas S."/>
            <person name="Albert R."/>
            <person name="Binder M."/>
            <person name="Bloem J."/>
            <person name="Labutti K."/>
            <person name="Salamov A."/>
            <person name="Andreopoulos B."/>
            <person name="Baker S."/>
            <person name="Barry K."/>
            <person name="Bills G."/>
            <person name="Bluhm B."/>
            <person name="Cannon C."/>
            <person name="Castanera R."/>
            <person name="Culley D."/>
            <person name="Daum C."/>
            <person name="Ezra D."/>
            <person name="Gonzalez J."/>
            <person name="Henrissat B."/>
            <person name="Kuo A."/>
            <person name="Liang C."/>
            <person name="Lipzen A."/>
            <person name="Lutzoni F."/>
            <person name="Magnuson J."/>
            <person name="Mondo S."/>
            <person name="Nolan M."/>
            <person name="Ohm R."/>
            <person name="Pangilinan J."/>
            <person name="Park H.-J."/>
            <person name="Ramirez L."/>
            <person name="Alfaro M."/>
            <person name="Sun H."/>
            <person name="Tritt A."/>
            <person name="Yoshinaga Y."/>
            <person name="Zwiers L.-H."/>
            <person name="Turgeon B."/>
            <person name="Goodwin S."/>
            <person name="Spatafora J."/>
            <person name="Crous P."/>
            <person name="Grigoriev I."/>
        </authorList>
    </citation>
    <scope>NUCLEOTIDE SEQUENCE</scope>
    <source>
        <strain evidence="1">CBS 161.51</strain>
    </source>
</reference>
<dbReference type="Proteomes" id="UP000800038">
    <property type="component" value="Unassembled WGS sequence"/>
</dbReference>
<name>A0A6A5SAD8_9PLEO</name>
<organism evidence="1 2">
    <name type="scientific">Clathrospora elynae</name>
    <dbReference type="NCBI Taxonomy" id="706981"/>
    <lineage>
        <taxon>Eukaryota</taxon>
        <taxon>Fungi</taxon>
        <taxon>Dikarya</taxon>
        <taxon>Ascomycota</taxon>
        <taxon>Pezizomycotina</taxon>
        <taxon>Dothideomycetes</taxon>
        <taxon>Pleosporomycetidae</taxon>
        <taxon>Pleosporales</taxon>
        <taxon>Diademaceae</taxon>
        <taxon>Clathrospora</taxon>
    </lineage>
</organism>
<proteinExistence type="predicted"/>
<gene>
    <name evidence="1" type="ORF">EJ02DRAFT_361664</name>
</gene>
<evidence type="ECO:0000313" key="2">
    <source>
        <dbReference type="Proteomes" id="UP000800038"/>
    </source>
</evidence>
<feature type="non-terminal residue" evidence="1">
    <location>
        <position position="1"/>
    </location>
</feature>
<keyword evidence="2" id="KW-1185">Reference proteome</keyword>
<dbReference type="OrthoDB" id="5372708at2759"/>
<dbReference type="AlphaFoldDB" id="A0A6A5SAD8"/>
<protein>
    <submittedName>
        <fullName evidence="1">Uncharacterized protein</fullName>
    </submittedName>
</protein>